<evidence type="ECO:0008006" key="3">
    <source>
        <dbReference type="Google" id="ProtNLM"/>
    </source>
</evidence>
<name>A0ABU1PPU0_9PSEU</name>
<organism evidence="1 2">
    <name type="scientific">Saccharothrix longispora</name>
    <dbReference type="NCBI Taxonomy" id="33920"/>
    <lineage>
        <taxon>Bacteria</taxon>
        <taxon>Bacillati</taxon>
        <taxon>Actinomycetota</taxon>
        <taxon>Actinomycetes</taxon>
        <taxon>Pseudonocardiales</taxon>
        <taxon>Pseudonocardiaceae</taxon>
        <taxon>Saccharothrix</taxon>
    </lineage>
</organism>
<dbReference type="RefSeq" id="WP_310304370.1">
    <property type="nucleotide sequence ID" value="NZ_BAAAXB010000001.1"/>
</dbReference>
<accession>A0ABU1PPU0</accession>
<keyword evidence="2" id="KW-1185">Reference proteome</keyword>
<evidence type="ECO:0000313" key="2">
    <source>
        <dbReference type="Proteomes" id="UP001268819"/>
    </source>
</evidence>
<evidence type="ECO:0000313" key="1">
    <source>
        <dbReference type="EMBL" id="MDR6592654.1"/>
    </source>
</evidence>
<comment type="caution">
    <text evidence="1">The sequence shown here is derived from an EMBL/GenBank/DDBJ whole genome shotgun (WGS) entry which is preliminary data.</text>
</comment>
<dbReference type="Proteomes" id="UP001268819">
    <property type="component" value="Unassembled WGS sequence"/>
</dbReference>
<dbReference type="EMBL" id="JAVDSG010000001">
    <property type="protein sequence ID" value="MDR6592654.1"/>
    <property type="molecule type" value="Genomic_DNA"/>
</dbReference>
<reference evidence="1 2" key="1">
    <citation type="submission" date="2023-07" db="EMBL/GenBank/DDBJ databases">
        <title>Sequencing the genomes of 1000 actinobacteria strains.</title>
        <authorList>
            <person name="Klenk H.-P."/>
        </authorList>
    </citation>
    <scope>NUCLEOTIDE SEQUENCE [LARGE SCALE GENOMIC DNA]</scope>
    <source>
        <strain evidence="1 2">DSM 43749</strain>
    </source>
</reference>
<gene>
    <name evidence="1" type="ORF">J2S66_001038</name>
</gene>
<sequence>MTPAVPRPLLIDRFAPRADFGRTSHVLVDADPDTAYRAVRDLDFGAVHGLVLDVALWLRALPGFLRGRRPTRTTPHDVVPGTGWVPLGESPRAEVVFGAVGAFWQPVVHWRGVEVRDFVDFAEPGYAKVVCSLSVLPYGQRRAVVTFETRATLTDSRSWSRFRRYWRLVGPFTALLERAALRSVKRQAERAAPR</sequence>
<proteinExistence type="predicted"/>
<protein>
    <recommendedName>
        <fullName evidence="3">Polyketide cyclase/dehydrase/lipid transport protein</fullName>
    </recommendedName>
</protein>